<feature type="compositionally biased region" description="Polar residues" evidence="1">
    <location>
        <begin position="119"/>
        <end position="143"/>
    </location>
</feature>
<proteinExistence type="predicted"/>
<dbReference type="PANTHER" id="PTHR40069:SF1">
    <property type="entry name" value="YWBE PROTEIN"/>
    <property type="match status" value="1"/>
</dbReference>
<dbReference type="VEuPathDB" id="FungiDB:PV10_05890"/>
<dbReference type="Proteomes" id="UP000054302">
    <property type="component" value="Unassembled WGS sequence"/>
</dbReference>
<dbReference type="GeneID" id="27323735"/>
<keyword evidence="3" id="KW-1185">Reference proteome</keyword>
<feature type="compositionally biased region" description="Low complexity" evidence="1">
    <location>
        <begin position="84"/>
        <end position="106"/>
    </location>
</feature>
<protein>
    <submittedName>
        <fullName evidence="2">Uncharacterized protein</fullName>
    </submittedName>
</protein>
<dbReference type="OrthoDB" id="20105at2759"/>
<gene>
    <name evidence="2" type="ORF">PV10_05890</name>
</gene>
<dbReference type="Pfam" id="PF09962">
    <property type="entry name" value="DUF2196"/>
    <property type="match status" value="1"/>
</dbReference>
<feature type="region of interest" description="Disordered" evidence="1">
    <location>
        <begin position="119"/>
        <end position="156"/>
    </location>
</feature>
<dbReference type="HOGENOM" id="CLU_1277506_0_0_1"/>
<dbReference type="InterPro" id="IPR019240">
    <property type="entry name" value="DUF2196"/>
</dbReference>
<dbReference type="OMA" id="PWQDQPS"/>
<accession>A0A0D1ZBJ4</accession>
<feature type="region of interest" description="Disordered" evidence="1">
    <location>
        <begin position="178"/>
        <end position="197"/>
    </location>
</feature>
<dbReference type="AlphaFoldDB" id="A0A0D1ZBJ4"/>
<evidence type="ECO:0000313" key="3">
    <source>
        <dbReference type="Proteomes" id="UP000054302"/>
    </source>
</evidence>
<evidence type="ECO:0000313" key="2">
    <source>
        <dbReference type="EMBL" id="KIV91344.1"/>
    </source>
</evidence>
<dbReference type="RefSeq" id="XP_016222918.1">
    <property type="nucleotide sequence ID" value="XM_016370625.1"/>
</dbReference>
<feature type="compositionally biased region" description="Polar residues" evidence="1">
    <location>
        <begin position="62"/>
        <end position="81"/>
    </location>
</feature>
<feature type="region of interest" description="Disordered" evidence="1">
    <location>
        <begin position="61"/>
        <end position="106"/>
    </location>
</feature>
<evidence type="ECO:0000256" key="1">
    <source>
        <dbReference type="SAM" id="MobiDB-lite"/>
    </source>
</evidence>
<organism evidence="2 3">
    <name type="scientific">Exophiala mesophila</name>
    <name type="common">Black yeast-like fungus</name>
    <dbReference type="NCBI Taxonomy" id="212818"/>
    <lineage>
        <taxon>Eukaryota</taxon>
        <taxon>Fungi</taxon>
        <taxon>Dikarya</taxon>
        <taxon>Ascomycota</taxon>
        <taxon>Pezizomycotina</taxon>
        <taxon>Eurotiomycetes</taxon>
        <taxon>Chaetothyriomycetidae</taxon>
        <taxon>Chaetothyriales</taxon>
        <taxon>Herpotrichiellaceae</taxon>
        <taxon>Exophiala</taxon>
    </lineage>
</organism>
<dbReference type="NCBIfam" id="TIGR03833">
    <property type="entry name" value="YwbE family protein"/>
    <property type="match status" value="1"/>
</dbReference>
<name>A0A0D1ZBJ4_EXOME</name>
<dbReference type="PANTHER" id="PTHR40069">
    <property type="entry name" value="YWBE PROTEIN"/>
    <property type="match status" value="1"/>
</dbReference>
<reference evidence="2 3" key="1">
    <citation type="submission" date="2015-01" db="EMBL/GenBank/DDBJ databases">
        <title>The Genome Sequence of Exophiala mesophila CBS40295.</title>
        <authorList>
            <consortium name="The Broad Institute Genomics Platform"/>
            <person name="Cuomo C."/>
            <person name="de Hoog S."/>
            <person name="Gorbushina A."/>
            <person name="Stielow B."/>
            <person name="Teixiera M."/>
            <person name="Abouelleil A."/>
            <person name="Chapman S.B."/>
            <person name="Priest M."/>
            <person name="Young S.K."/>
            <person name="Wortman J."/>
            <person name="Nusbaum C."/>
            <person name="Birren B."/>
        </authorList>
    </citation>
    <scope>NUCLEOTIDE SEQUENCE [LARGE SCALE GENOMIC DNA]</scope>
    <source>
        <strain evidence="2 3">CBS 40295</strain>
    </source>
</reference>
<sequence>MPVSSLSQIKPGLYVSIVLKADQRSGRQVQGRVAQTLTRHNHPRGIKVKLTDGRVGRVQQILDENQNNRPRNAMSSNNNPWADSVSQGQSQGYQPQQSQQNSQPPMSYAAYQLAQNAQENPWGGQDQSQGYNNYNPPQQSSFGYNAPQGAPPTQPIRRSDTEQLLAQQTDRAEQVEHMQQYESATPMSEDDRNQADLQRQFPNIDSSLIAAIYNERKPDMAEVRELLQELNTS</sequence>
<dbReference type="EMBL" id="KN847523">
    <property type="protein sequence ID" value="KIV91344.1"/>
    <property type="molecule type" value="Genomic_DNA"/>
</dbReference>